<dbReference type="Pfam" id="PF13851">
    <property type="entry name" value="GAS"/>
    <property type="match status" value="1"/>
</dbReference>
<evidence type="ECO:0000256" key="2">
    <source>
        <dbReference type="ARBA" id="ARBA00004245"/>
    </source>
</evidence>
<reference evidence="17" key="1">
    <citation type="submission" date="2014-01" db="EMBL/GenBank/DDBJ databases">
        <title>The Genome Sequence of Anopheles farauti FAR1 (V2).</title>
        <authorList>
            <consortium name="The Broad Institute Genomics Platform"/>
            <person name="Neafsey D.E."/>
            <person name="Besansky N."/>
            <person name="Howell P."/>
            <person name="Walton C."/>
            <person name="Young S.K."/>
            <person name="Zeng Q."/>
            <person name="Gargeya S."/>
            <person name="Fitzgerald M."/>
            <person name="Haas B."/>
            <person name="Abouelleil A."/>
            <person name="Allen A.W."/>
            <person name="Alvarado L."/>
            <person name="Arachchi H.M."/>
            <person name="Berlin A.M."/>
            <person name="Chapman S.B."/>
            <person name="Gainer-Dewar J."/>
            <person name="Goldberg J."/>
            <person name="Griggs A."/>
            <person name="Gujja S."/>
            <person name="Hansen M."/>
            <person name="Howarth C."/>
            <person name="Imamovic A."/>
            <person name="Ireland A."/>
            <person name="Larimer J."/>
            <person name="McCowan C."/>
            <person name="Murphy C."/>
            <person name="Pearson M."/>
            <person name="Poon T.W."/>
            <person name="Priest M."/>
            <person name="Roberts A."/>
            <person name="Saif S."/>
            <person name="Shea T."/>
            <person name="Sisk P."/>
            <person name="Sykes S."/>
            <person name="Wortman J."/>
            <person name="Nusbaum C."/>
            <person name="Birren B."/>
        </authorList>
    </citation>
    <scope>NUCLEOTIDE SEQUENCE [LARGE SCALE GENOMIC DNA]</scope>
    <source>
        <strain evidence="17">FAR1</strain>
    </source>
</reference>
<keyword evidence="6" id="KW-0493">Microtubule</keyword>
<evidence type="ECO:0000256" key="9">
    <source>
        <dbReference type="ARBA" id="ARBA00023069"/>
    </source>
</evidence>
<evidence type="ECO:0000256" key="1">
    <source>
        <dbReference type="ARBA" id="ARBA00004230"/>
    </source>
</evidence>
<evidence type="ECO:0000256" key="10">
    <source>
        <dbReference type="ARBA" id="ARBA00023212"/>
    </source>
</evidence>
<organism evidence="16 17">
    <name type="scientific">Anopheles farauti</name>
    <dbReference type="NCBI Taxonomy" id="69004"/>
    <lineage>
        <taxon>Eukaryota</taxon>
        <taxon>Metazoa</taxon>
        <taxon>Ecdysozoa</taxon>
        <taxon>Arthropoda</taxon>
        <taxon>Hexapoda</taxon>
        <taxon>Insecta</taxon>
        <taxon>Pterygota</taxon>
        <taxon>Neoptera</taxon>
        <taxon>Endopterygota</taxon>
        <taxon>Diptera</taxon>
        <taxon>Nematocera</taxon>
        <taxon>Culicoidea</taxon>
        <taxon>Culicidae</taxon>
        <taxon>Anophelinae</taxon>
        <taxon>Anopheles</taxon>
    </lineage>
</organism>
<keyword evidence="11" id="KW-0966">Cell projection</keyword>
<keyword evidence="14" id="KW-0732">Signal</keyword>
<name>A0A182QA37_9DIPT</name>
<feature type="coiled-coil region" evidence="13">
    <location>
        <begin position="306"/>
        <end position="378"/>
    </location>
</feature>
<keyword evidence="9" id="KW-0969">Cilium</keyword>
<keyword evidence="8 13" id="KW-0175">Coiled coil</keyword>
<dbReference type="EnsemblMetazoa" id="AFAF006070-RA">
    <property type="protein sequence ID" value="AFAF006070-PA"/>
    <property type="gene ID" value="AFAF006070"/>
</dbReference>
<evidence type="ECO:0000256" key="4">
    <source>
        <dbReference type="ARBA" id="ARBA00021301"/>
    </source>
</evidence>
<evidence type="ECO:0000256" key="6">
    <source>
        <dbReference type="ARBA" id="ARBA00022701"/>
    </source>
</evidence>
<dbReference type="GO" id="GO:0005794">
    <property type="term" value="C:Golgi apparatus"/>
    <property type="evidence" value="ECO:0007669"/>
    <property type="project" value="TreeGrafter"/>
</dbReference>
<dbReference type="GO" id="GO:0031267">
    <property type="term" value="F:small GTPase binding"/>
    <property type="evidence" value="ECO:0007669"/>
    <property type="project" value="InterPro"/>
</dbReference>
<dbReference type="STRING" id="69004.A0A182QA37"/>
<keyword evidence="5" id="KW-0963">Cytoplasm</keyword>
<keyword evidence="7" id="KW-0282">Flagellum</keyword>
<dbReference type="GO" id="GO:0008017">
    <property type="term" value="F:microtubule binding"/>
    <property type="evidence" value="ECO:0007669"/>
    <property type="project" value="InterPro"/>
</dbReference>
<evidence type="ECO:0000256" key="12">
    <source>
        <dbReference type="ARBA" id="ARBA00031568"/>
    </source>
</evidence>
<dbReference type="InterPro" id="IPR025593">
    <property type="entry name" value="GAS8_dom"/>
</dbReference>
<dbReference type="GO" id="GO:0031514">
    <property type="term" value="C:motile cilium"/>
    <property type="evidence" value="ECO:0007669"/>
    <property type="project" value="UniProtKB-SubCell"/>
</dbReference>
<evidence type="ECO:0000256" key="11">
    <source>
        <dbReference type="ARBA" id="ARBA00023273"/>
    </source>
</evidence>
<dbReference type="GO" id="GO:0048870">
    <property type="term" value="P:cell motility"/>
    <property type="evidence" value="ECO:0007669"/>
    <property type="project" value="InterPro"/>
</dbReference>
<feature type="coiled-coil region" evidence="13">
    <location>
        <begin position="158"/>
        <end position="222"/>
    </location>
</feature>
<evidence type="ECO:0000256" key="8">
    <source>
        <dbReference type="ARBA" id="ARBA00023054"/>
    </source>
</evidence>
<accession>A0A182QA37</accession>
<dbReference type="AlphaFoldDB" id="A0A182QA37"/>
<evidence type="ECO:0000313" key="17">
    <source>
        <dbReference type="Proteomes" id="UP000075886"/>
    </source>
</evidence>
<dbReference type="InterPro" id="IPR039308">
    <property type="entry name" value="GAS8"/>
</dbReference>
<feature type="coiled-coil region" evidence="13">
    <location>
        <begin position="51"/>
        <end position="113"/>
    </location>
</feature>
<keyword evidence="17" id="KW-1185">Reference proteome</keyword>
<evidence type="ECO:0000313" key="16">
    <source>
        <dbReference type="EnsemblMetazoa" id="AFAF006070-PA"/>
    </source>
</evidence>
<dbReference type="VEuPathDB" id="VectorBase:AFAF006070"/>
<protein>
    <recommendedName>
        <fullName evidence="4">Dynein regulatory complex subunit 4</fullName>
    </recommendedName>
    <alternativeName>
        <fullName evidence="12">Growth arrest-specific protein 8</fullName>
    </alternativeName>
</protein>
<comment type="subcellular location">
    <subcellularLocation>
        <location evidence="1">Cell projection</location>
        <location evidence="1">Cilium</location>
        <location evidence="1">Flagellum</location>
    </subcellularLocation>
    <subcellularLocation>
        <location evidence="2">Cytoplasm</location>
        <location evidence="2">Cytoskeleton</location>
    </subcellularLocation>
</comment>
<dbReference type="PANTHER" id="PTHR31543">
    <property type="entry name" value="DYNEIN REGULATORY COMPLEX SUBUNIT 4"/>
    <property type="match status" value="1"/>
</dbReference>
<evidence type="ECO:0000256" key="5">
    <source>
        <dbReference type="ARBA" id="ARBA00022490"/>
    </source>
</evidence>
<evidence type="ECO:0000256" key="7">
    <source>
        <dbReference type="ARBA" id="ARBA00022846"/>
    </source>
</evidence>
<dbReference type="EMBL" id="AXCN02000448">
    <property type="status" value="NOT_ANNOTATED_CDS"/>
    <property type="molecule type" value="Genomic_DNA"/>
</dbReference>
<evidence type="ECO:0000256" key="3">
    <source>
        <dbReference type="ARBA" id="ARBA00009859"/>
    </source>
</evidence>
<feature type="domain" description="Growth arrest-specific protein 8" evidence="15">
    <location>
        <begin position="244"/>
        <end position="440"/>
    </location>
</feature>
<comment type="similarity">
    <text evidence="3">Belongs to the DRC4 family.</text>
</comment>
<dbReference type="GO" id="GO:0005874">
    <property type="term" value="C:microtubule"/>
    <property type="evidence" value="ECO:0007669"/>
    <property type="project" value="UniProtKB-KW"/>
</dbReference>
<feature type="signal peptide" evidence="14">
    <location>
        <begin position="1"/>
        <end position="25"/>
    </location>
</feature>
<sequence length="481" mass="56762">MELSTASVSRKWFLIFISICTFTLSGPALQGPKKAKGSTVIDGVDTSSMSREQLEQFALKLRNEMEREREERNFFQLERDKLRTYWEITRKQLEEAKAVIRGKERDVEVAQELADQDTKNVMQEMKHLQYEHQSHIGELRAEMMTQLKMAQEDHTLQERELLNDKRDLKRLLREKEENTELEIQQLKLKHSELLSVERAKFQEEIEAMAKLFEQRLASYKEEAEVRHEMELSEVEERKNGQIAELISTNEQAYREMKSYYNAITQNNLALINSMKEEMEEMRLQSDKDLKSFSEVMAENKRLTEPLKSSQAELVELRKKLQYYDRDKATLNRVKIRLNTTQKQLSSLKLEQDVLQMRCEKLVEERDQLKRLFEKSMLELQQRSGLKNSLLERKLEYIEKQTEQREAILGEVLSLAGIEPQSLSVRIEKLLVQKNDKIQALRYDLARVSKMYDDLLSLIEGKLVKYGITLKDLELTNLRQES</sequence>
<keyword evidence="10" id="KW-0206">Cytoskeleton</keyword>
<reference evidence="16" key="2">
    <citation type="submission" date="2020-05" db="UniProtKB">
        <authorList>
            <consortium name="EnsemblMetazoa"/>
        </authorList>
    </citation>
    <scope>IDENTIFICATION</scope>
    <source>
        <strain evidence="16">FAR1</strain>
    </source>
</reference>
<evidence type="ECO:0000256" key="14">
    <source>
        <dbReference type="SAM" id="SignalP"/>
    </source>
</evidence>
<dbReference type="PANTHER" id="PTHR31543:SF0">
    <property type="entry name" value="DYNEIN REGULATORY COMPLEX SUBUNIT 4"/>
    <property type="match status" value="1"/>
</dbReference>
<evidence type="ECO:0000256" key="13">
    <source>
        <dbReference type="SAM" id="Coils"/>
    </source>
</evidence>
<proteinExistence type="inferred from homology"/>
<feature type="chain" id="PRO_5008132608" description="Dynein regulatory complex subunit 4" evidence="14">
    <location>
        <begin position="26"/>
        <end position="481"/>
    </location>
</feature>
<evidence type="ECO:0000259" key="15">
    <source>
        <dbReference type="Pfam" id="PF13851"/>
    </source>
</evidence>
<dbReference type="Proteomes" id="UP000075886">
    <property type="component" value="Unassembled WGS sequence"/>
</dbReference>